<evidence type="ECO:0000256" key="3">
    <source>
        <dbReference type="ARBA" id="ARBA00022737"/>
    </source>
</evidence>
<dbReference type="InterPro" id="IPR001680">
    <property type="entry name" value="WD40_rpt"/>
</dbReference>
<dbReference type="InParanoid" id="A0A317XY91"/>
<keyword evidence="1" id="KW-0597">Phosphoprotein</keyword>
<sequence>MISALHWIQRGKSAPHPKKYVLDDGEMERVSQLANVQFEDAKAQLERAQREIARGKDPFAASADDGDEWQDDEDEDEKMETEQEHEHEQGDGMAAETEGRPATKSEDPDDLSRYNLDEYDEEPTGAGEATAGAFSNIRGLAVYQSNEEDPYITVQDGAEDDDEDEREELEIYPSDNLIVTAKTEDDVSQLEAYVYAAGDSNLYVHHDLMLPSFPLCLEWLDYTPARGGTGAGSGDQNSSTVAGSPGNFIAVGTMDPEIEIWSMDVIDGMYPDAILGRKAVTEELNAPLGTGKKKRKQTKARIANAEYHVDAVLGLSWNPVARNLLASASADTTVKLWDLSRPHTGETSCAFRSFTGHTDKVQSVAWQCKAVGGTGAGSANPAVLLTGSYDKCIRVFDTRTPESASVVRIGSDVECVVWNGWREGEFLVSLEDGVVQSYDARVPGQAIWTLQAHDQACTSIDVSPHIPNCLLTSSSDRTIKLWNLTEPSEPAPGALGSLGALGAGGPQRSINLTLSRDLGIGKIFSARFSPNDPLTLAAAGSQGQLHVFNALSNHAVRKTFADRLRKLDGDLKVDLDGSEPSRGDGIVRLQDDDEDDDDDDANDMLD</sequence>
<feature type="region of interest" description="Disordered" evidence="5">
    <location>
        <begin position="1"/>
        <end position="20"/>
    </location>
</feature>
<dbReference type="GO" id="GO:0006364">
    <property type="term" value="P:rRNA processing"/>
    <property type="evidence" value="ECO:0007669"/>
    <property type="project" value="InterPro"/>
</dbReference>
<dbReference type="Pfam" id="PF00400">
    <property type="entry name" value="WD40"/>
    <property type="match status" value="3"/>
</dbReference>
<dbReference type="Proteomes" id="UP000246740">
    <property type="component" value="Unassembled WGS sequence"/>
</dbReference>
<protein>
    <submittedName>
        <fullName evidence="6">WD40 repeat-like protein</fullName>
    </submittedName>
</protein>
<dbReference type="GO" id="GO:0005634">
    <property type="term" value="C:nucleus"/>
    <property type="evidence" value="ECO:0007669"/>
    <property type="project" value="TreeGrafter"/>
</dbReference>
<dbReference type="PROSITE" id="PS50082">
    <property type="entry name" value="WD_REPEATS_2"/>
    <property type="match status" value="2"/>
</dbReference>
<dbReference type="EMBL" id="KZ819188">
    <property type="protein sequence ID" value="PWZ02733.1"/>
    <property type="molecule type" value="Genomic_DNA"/>
</dbReference>
<dbReference type="InterPro" id="IPR036322">
    <property type="entry name" value="WD40_repeat_dom_sf"/>
</dbReference>
<evidence type="ECO:0000256" key="4">
    <source>
        <dbReference type="PROSITE-ProRule" id="PRU00221"/>
    </source>
</evidence>
<gene>
    <name evidence="6" type="ORF">BCV70DRAFT_5150</name>
</gene>
<dbReference type="PROSITE" id="PS50294">
    <property type="entry name" value="WD_REPEATS_REGION"/>
    <property type="match status" value="2"/>
</dbReference>
<dbReference type="InterPro" id="IPR020472">
    <property type="entry name" value="WD40_PAC1"/>
</dbReference>
<dbReference type="PANTHER" id="PTHR14091">
    <property type="entry name" value="PERIODIC TRYPTOPHAN PROTEIN 1"/>
    <property type="match status" value="1"/>
</dbReference>
<dbReference type="FunFam" id="2.130.10.10:FF:001737">
    <property type="entry name" value="Chromosome 1, whole genome shotgun sequence"/>
    <property type="match status" value="1"/>
</dbReference>
<reference evidence="6 7" key="1">
    <citation type="journal article" date="2018" name="Mol. Biol. Evol.">
        <title>Broad Genomic Sampling Reveals a Smut Pathogenic Ancestry of the Fungal Clade Ustilaginomycotina.</title>
        <authorList>
            <person name="Kijpornyongpan T."/>
            <person name="Mondo S.J."/>
            <person name="Barry K."/>
            <person name="Sandor L."/>
            <person name="Lee J."/>
            <person name="Lipzen A."/>
            <person name="Pangilinan J."/>
            <person name="LaButti K."/>
            <person name="Hainaut M."/>
            <person name="Henrissat B."/>
            <person name="Grigoriev I.V."/>
            <person name="Spatafora J.W."/>
            <person name="Aime M.C."/>
        </authorList>
    </citation>
    <scope>NUCLEOTIDE SEQUENCE [LARGE SCALE GENOMIC DNA]</scope>
    <source>
        <strain evidence="6 7">MCA 3645</strain>
    </source>
</reference>
<dbReference type="InterPro" id="IPR015943">
    <property type="entry name" value="WD40/YVTN_repeat-like_dom_sf"/>
</dbReference>
<keyword evidence="7" id="KW-1185">Reference proteome</keyword>
<evidence type="ECO:0000313" key="7">
    <source>
        <dbReference type="Proteomes" id="UP000246740"/>
    </source>
</evidence>
<feature type="region of interest" description="Disordered" evidence="5">
    <location>
        <begin position="49"/>
        <end position="131"/>
    </location>
</feature>
<dbReference type="PRINTS" id="PR00320">
    <property type="entry name" value="GPROTEINBRPT"/>
</dbReference>
<feature type="compositionally biased region" description="Basic and acidic residues" evidence="5">
    <location>
        <begin position="97"/>
        <end position="116"/>
    </location>
</feature>
<dbReference type="Gene3D" id="2.130.10.10">
    <property type="entry name" value="YVTN repeat-like/Quinoprotein amine dehydrogenase"/>
    <property type="match status" value="1"/>
</dbReference>
<dbReference type="AlphaFoldDB" id="A0A317XY91"/>
<dbReference type="InterPro" id="IPR044285">
    <property type="entry name" value="PWP1"/>
</dbReference>
<dbReference type="PROSITE" id="PS00678">
    <property type="entry name" value="WD_REPEATS_1"/>
    <property type="match status" value="2"/>
</dbReference>
<dbReference type="FunCoup" id="A0A317XY91">
    <property type="interactions" value="766"/>
</dbReference>
<evidence type="ECO:0000256" key="2">
    <source>
        <dbReference type="ARBA" id="ARBA00022574"/>
    </source>
</evidence>
<dbReference type="SUPFAM" id="SSF50978">
    <property type="entry name" value="WD40 repeat-like"/>
    <property type="match status" value="1"/>
</dbReference>
<feature type="repeat" description="WD" evidence="4">
    <location>
        <begin position="450"/>
        <end position="484"/>
    </location>
</feature>
<name>A0A317XY91_9BASI</name>
<dbReference type="STRING" id="1882483.A0A317XY91"/>
<evidence type="ECO:0000313" key="6">
    <source>
        <dbReference type="EMBL" id="PWZ02733.1"/>
    </source>
</evidence>
<keyword evidence="2 4" id="KW-0853">WD repeat</keyword>
<organism evidence="6 7">
    <name type="scientific">Testicularia cyperi</name>
    <dbReference type="NCBI Taxonomy" id="1882483"/>
    <lineage>
        <taxon>Eukaryota</taxon>
        <taxon>Fungi</taxon>
        <taxon>Dikarya</taxon>
        <taxon>Basidiomycota</taxon>
        <taxon>Ustilaginomycotina</taxon>
        <taxon>Ustilaginomycetes</taxon>
        <taxon>Ustilaginales</taxon>
        <taxon>Anthracoideaceae</taxon>
        <taxon>Testicularia</taxon>
    </lineage>
</organism>
<proteinExistence type="predicted"/>
<feature type="repeat" description="WD" evidence="4">
    <location>
        <begin position="305"/>
        <end position="347"/>
    </location>
</feature>
<feature type="region of interest" description="Disordered" evidence="5">
    <location>
        <begin position="575"/>
        <end position="606"/>
    </location>
</feature>
<evidence type="ECO:0000256" key="1">
    <source>
        <dbReference type="ARBA" id="ARBA00022553"/>
    </source>
</evidence>
<feature type="compositionally biased region" description="Acidic residues" evidence="5">
    <location>
        <begin position="591"/>
        <end position="606"/>
    </location>
</feature>
<accession>A0A317XY91</accession>
<feature type="compositionally biased region" description="Basic and acidic residues" evidence="5">
    <location>
        <begin position="80"/>
        <end position="90"/>
    </location>
</feature>
<dbReference type="InterPro" id="IPR019775">
    <property type="entry name" value="WD40_repeat_CS"/>
</dbReference>
<evidence type="ECO:0000256" key="5">
    <source>
        <dbReference type="SAM" id="MobiDB-lite"/>
    </source>
</evidence>
<feature type="compositionally biased region" description="Acidic residues" evidence="5">
    <location>
        <begin position="64"/>
        <end position="79"/>
    </location>
</feature>
<dbReference type="PANTHER" id="PTHR14091:SF0">
    <property type="entry name" value="PERIODIC TRYPTOPHAN PROTEIN 1 HOMOLOG"/>
    <property type="match status" value="1"/>
</dbReference>
<keyword evidence="3" id="KW-0677">Repeat</keyword>
<dbReference type="OrthoDB" id="270624at2759"/>
<dbReference type="SMART" id="SM00320">
    <property type="entry name" value="WD40"/>
    <property type="match status" value="5"/>
</dbReference>